<comment type="function">
    <text evidence="6">Forms chloride channels.</text>
</comment>
<evidence type="ECO:0000256" key="7">
    <source>
        <dbReference type="SAM" id="MobiDB-lite"/>
    </source>
</evidence>
<dbReference type="GO" id="GO:0034707">
    <property type="term" value="C:chloride channel complex"/>
    <property type="evidence" value="ECO:0007669"/>
    <property type="project" value="UniProtKB-KW"/>
</dbReference>
<evidence type="ECO:0000256" key="2">
    <source>
        <dbReference type="ARBA" id="ARBA00022692"/>
    </source>
</evidence>
<keyword evidence="6" id="KW-0407">Ion channel</keyword>
<evidence type="ECO:0000256" key="3">
    <source>
        <dbReference type="ARBA" id="ARBA00022989"/>
    </source>
</evidence>
<dbReference type="AlphaFoldDB" id="A0A0N4ZDG4"/>
<dbReference type="Pfam" id="PF01062">
    <property type="entry name" value="Bestrophin"/>
    <property type="match status" value="1"/>
</dbReference>
<evidence type="ECO:0000256" key="1">
    <source>
        <dbReference type="ARBA" id="ARBA00004370"/>
    </source>
</evidence>
<dbReference type="GO" id="GO:0005886">
    <property type="term" value="C:plasma membrane"/>
    <property type="evidence" value="ECO:0007669"/>
    <property type="project" value="UniProtKB-SubCell"/>
</dbReference>
<feature type="compositionally biased region" description="Basic and acidic residues" evidence="7">
    <location>
        <begin position="522"/>
        <end position="535"/>
    </location>
</feature>
<keyword evidence="4 6" id="KW-0472">Membrane</keyword>
<keyword evidence="8" id="KW-1185">Reference proteome</keyword>
<comment type="similarity">
    <text evidence="5 6">Belongs to the anion channel-forming bestrophin (TC 1.A.46) family. Calcium-sensitive chloride channel subfamily.</text>
</comment>
<sequence>MTIAYNLDVSSTSTHGFLKILFRWRGSIWKSVYCEFLIWTIVYYIIMFIYRVLLTKSQMRIFELVAADCDKKLDYIPLIFMLGFFVTIVVDRWKNIFFNIGFIDTVALVIGLTVRGSDEETIIHRRNMVRYLLLTQVLVYRDISVKVRKRFPTIQSIEDAGYFEPHERVLWEETKTKYSRYWIPVNWCFSLCQKLKKENKIESDAALRQLTDEIKNHRIKLGTLCDYDWVPVPLAYPQVVFTAVRVYFVICLWSRQYLITEGTSQTSLIDMYVPFMTMLQLIFYMGWLKVAEALLNPLGEDDDDFEVNYIIDRNTGTGFCIVDMSYNEIPYQKLDKFVCNKGPMYSEATAGDTIHPLVGSATRATIVVKDEDVKMVPHVNQDDEKNIPSEGEEQHRKSIRNKERATTSRLSPYKGLRQKFSLNKSQSVMGDKVNPFDVSYNTRIKVSRPTLNEAFEEEDDNISDEKLDVVVHSSNDKNETGKPSTKYESITPINTPSTIVSLTVPSSPTYSERNLFQASQTEDEKKNDDKTNIHF</sequence>
<feature type="region of interest" description="Disordered" evidence="7">
    <location>
        <begin position="499"/>
        <end position="535"/>
    </location>
</feature>
<dbReference type="GO" id="GO:0005254">
    <property type="term" value="F:chloride channel activity"/>
    <property type="evidence" value="ECO:0007669"/>
    <property type="project" value="UniProtKB-KW"/>
</dbReference>
<keyword evidence="6" id="KW-0813">Transport</keyword>
<feature type="region of interest" description="Disordered" evidence="7">
    <location>
        <begin position="381"/>
        <end position="409"/>
    </location>
</feature>
<keyword evidence="6" id="KW-1003">Cell membrane</keyword>
<name>A0A0N4ZDG4_PARTI</name>
<protein>
    <recommendedName>
        <fullName evidence="6">Bestrophin homolog</fullName>
    </recommendedName>
</protein>
<feature type="transmembrane region" description="Helical" evidence="6">
    <location>
        <begin position="96"/>
        <end position="116"/>
    </location>
</feature>
<evidence type="ECO:0000256" key="6">
    <source>
        <dbReference type="RuleBase" id="RU363126"/>
    </source>
</evidence>
<keyword evidence="6" id="KW-0406">Ion transport</keyword>
<organism evidence="8 9">
    <name type="scientific">Parastrongyloides trichosuri</name>
    <name type="common">Possum-specific nematode worm</name>
    <dbReference type="NCBI Taxonomy" id="131310"/>
    <lineage>
        <taxon>Eukaryota</taxon>
        <taxon>Metazoa</taxon>
        <taxon>Ecdysozoa</taxon>
        <taxon>Nematoda</taxon>
        <taxon>Chromadorea</taxon>
        <taxon>Rhabditida</taxon>
        <taxon>Tylenchina</taxon>
        <taxon>Panagrolaimomorpha</taxon>
        <taxon>Strongyloidoidea</taxon>
        <taxon>Strongyloididae</taxon>
        <taxon>Parastrongyloides</taxon>
    </lineage>
</organism>
<dbReference type="InterPro" id="IPR021134">
    <property type="entry name" value="Bestrophin-like"/>
</dbReference>
<accession>A0A0N4ZDG4</accession>
<feature type="transmembrane region" description="Helical" evidence="6">
    <location>
        <begin position="73"/>
        <end position="90"/>
    </location>
</feature>
<dbReference type="InterPro" id="IPR000615">
    <property type="entry name" value="Bestrophin"/>
</dbReference>
<evidence type="ECO:0000313" key="9">
    <source>
        <dbReference type="WBParaSite" id="PTRK_0000562700.1"/>
    </source>
</evidence>
<evidence type="ECO:0000256" key="5">
    <source>
        <dbReference type="ARBA" id="ARBA00034769"/>
    </source>
</evidence>
<dbReference type="PANTHER" id="PTHR10736">
    <property type="entry name" value="BESTROPHIN"/>
    <property type="match status" value="1"/>
</dbReference>
<feature type="compositionally biased region" description="Polar residues" evidence="7">
    <location>
        <begin position="499"/>
        <end position="520"/>
    </location>
</feature>
<keyword evidence="3 6" id="KW-1133">Transmembrane helix</keyword>
<comment type="subcellular location">
    <subcellularLocation>
        <location evidence="6">Cell membrane</location>
        <topology evidence="6">Multi-pass membrane protein</topology>
    </subcellularLocation>
    <subcellularLocation>
        <location evidence="1">Membrane</location>
    </subcellularLocation>
</comment>
<keyword evidence="6" id="KW-0868">Chloride</keyword>
<evidence type="ECO:0000313" key="8">
    <source>
        <dbReference type="Proteomes" id="UP000038045"/>
    </source>
</evidence>
<keyword evidence="2 6" id="KW-0812">Transmembrane</keyword>
<reference evidence="9" key="1">
    <citation type="submission" date="2017-02" db="UniProtKB">
        <authorList>
            <consortium name="WormBaseParasite"/>
        </authorList>
    </citation>
    <scope>IDENTIFICATION</scope>
</reference>
<feature type="compositionally biased region" description="Basic and acidic residues" evidence="7">
    <location>
        <begin position="381"/>
        <end position="406"/>
    </location>
</feature>
<dbReference type="STRING" id="131310.A0A0N4ZDG4"/>
<dbReference type="WBParaSite" id="PTRK_0000562700.1">
    <property type="protein sequence ID" value="PTRK_0000562700.1"/>
    <property type="gene ID" value="PTRK_0000562700"/>
</dbReference>
<evidence type="ECO:0000256" key="4">
    <source>
        <dbReference type="ARBA" id="ARBA00023136"/>
    </source>
</evidence>
<proteinExistence type="inferred from homology"/>
<feature type="transmembrane region" description="Helical" evidence="6">
    <location>
        <begin position="36"/>
        <end position="53"/>
    </location>
</feature>
<dbReference type="PANTHER" id="PTHR10736:SF58">
    <property type="entry name" value="BESTROPHIN HOMOLOG-RELATED"/>
    <property type="match status" value="1"/>
</dbReference>
<keyword evidence="6" id="KW-0869">Chloride channel</keyword>
<dbReference type="Proteomes" id="UP000038045">
    <property type="component" value="Unplaced"/>
</dbReference>